<accession>A0ABW2SQF7</accession>
<evidence type="ECO:0000313" key="3">
    <source>
        <dbReference type="Proteomes" id="UP001596527"/>
    </source>
</evidence>
<feature type="domain" description="CobW C-terminal" evidence="1">
    <location>
        <begin position="172"/>
        <end position="263"/>
    </location>
</feature>
<evidence type="ECO:0000259" key="1">
    <source>
        <dbReference type="SMART" id="SM00833"/>
    </source>
</evidence>
<keyword evidence="3" id="KW-1185">Reference proteome</keyword>
<dbReference type="InterPro" id="IPR011629">
    <property type="entry name" value="CobW-like_C"/>
</dbReference>
<name>A0ABW2SQF7_9ACTO</name>
<reference evidence="3" key="1">
    <citation type="journal article" date="2019" name="Int. J. Syst. Evol. Microbiol.">
        <title>The Global Catalogue of Microorganisms (GCM) 10K type strain sequencing project: providing services to taxonomists for standard genome sequencing and annotation.</title>
        <authorList>
            <consortium name="The Broad Institute Genomics Platform"/>
            <consortium name="The Broad Institute Genome Sequencing Center for Infectious Disease"/>
            <person name="Wu L."/>
            <person name="Ma J."/>
        </authorList>
    </citation>
    <scope>NUCLEOTIDE SEQUENCE [LARGE SCALE GENOMIC DNA]</scope>
    <source>
        <strain evidence="3">CCUG 56698</strain>
    </source>
</reference>
<protein>
    <submittedName>
        <fullName evidence="2">GTP-binding protein</fullName>
    </submittedName>
</protein>
<dbReference type="SMART" id="SM00833">
    <property type="entry name" value="CobW_C"/>
    <property type="match status" value="1"/>
</dbReference>
<comment type="caution">
    <text evidence="2">The sequence shown here is derived from an EMBL/GenBank/DDBJ whole genome shotgun (WGS) entry which is preliminary data.</text>
</comment>
<sequence>MREAVVPALALMRAEGCERAVLALPVALEPIAVVPALVDLTQPDGPLAGCAVTTSVHAVSVDVAAGDLLRHTPLAERGLELAEDDTRCTGEVLMVSLGYADVLLALGDDPLGSDLVEHLRPLDTLRVDHLDELTSDVLFGSAGGLRHDPEAAVRRVHPASTAAWGGPTAHGVWTLDLRSDRPFHPGRLAERATELAADGTLARGCFWLPTRPDTVCTWEVNGDTASVGTAGRWDGEPATHLIVTGTADPDVRDRIRTVFARMLMTEAEMAGALAWVGADDGLDEWFPGEE</sequence>
<gene>
    <name evidence="2" type="ORF">ACFQWG_10330</name>
</gene>
<dbReference type="Pfam" id="PF07683">
    <property type="entry name" value="CobW_C"/>
    <property type="match status" value="1"/>
</dbReference>
<proteinExistence type="predicted"/>
<dbReference type="EMBL" id="JBHTEF010000001">
    <property type="protein sequence ID" value="MFC7581588.1"/>
    <property type="molecule type" value="Genomic_DNA"/>
</dbReference>
<dbReference type="Proteomes" id="UP001596527">
    <property type="component" value="Unassembled WGS sequence"/>
</dbReference>
<evidence type="ECO:0000313" key="2">
    <source>
        <dbReference type="EMBL" id="MFC7581588.1"/>
    </source>
</evidence>
<organism evidence="2 3">
    <name type="scientific">Schaalia naturae</name>
    <dbReference type="NCBI Taxonomy" id="635203"/>
    <lineage>
        <taxon>Bacteria</taxon>
        <taxon>Bacillati</taxon>
        <taxon>Actinomycetota</taxon>
        <taxon>Actinomycetes</taxon>
        <taxon>Actinomycetales</taxon>
        <taxon>Actinomycetaceae</taxon>
        <taxon>Schaalia</taxon>
    </lineage>
</organism>
<dbReference type="RefSeq" id="WP_380975030.1">
    <property type="nucleotide sequence ID" value="NZ_JBHTEF010000001.1"/>
</dbReference>